<evidence type="ECO:0000313" key="4">
    <source>
        <dbReference type="Proteomes" id="UP000226431"/>
    </source>
</evidence>
<proteinExistence type="predicted"/>
<organism evidence="3 4">
    <name type="scientific">Ophiocordyceps camponoti-rufipedis</name>
    <dbReference type="NCBI Taxonomy" id="2004952"/>
    <lineage>
        <taxon>Eukaryota</taxon>
        <taxon>Fungi</taxon>
        <taxon>Dikarya</taxon>
        <taxon>Ascomycota</taxon>
        <taxon>Pezizomycotina</taxon>
        <taxon>Sordariomycetes</taxon>
        <taxon>Hypocreomycetidae</taxon>
        <taxon>Hypocreales</taxon>
        <taxon>Ophiocordycipitaceae</taxon>
        <taxon>Ophiocordyceps</taxon>
    </lineage>
</organism>
<feature type="compositionally biased region" description="Acidic residues" evidence="1">
    <location>
        <begin position="74"/>
        <end position="84"/>
    </location>
</feature>
<protein>
    <submittedName>
        <fullName evidence="3">Uncharacterized protein</fullName>
    </submittedName>
</protein>
<evidence type="ECO:0000256" key="1">
    <source>
        <dbReference type="SAM" id="MobiDB-lite"/>
    </source>
</evidence>
<feature type="region of interest" description="Disordered" evidence="1">
    <location>
        <begin position="63"/>
        <end position="105"/>
    </location>
</feature>
<keyword evidence="2" id="KW-0472">Membrane</keyword>
<feature type="transmembrane region" description="Helical" evidence="2">
    <location>
        <begin position="23"/>
        <end position="47"/>
    </location>
</feature>
<sequence>MFGRPYESRTSHSRSPASRVSEMVSQAVSVVIVFLSLLAGLSLLAYIGKTQVHRFAQLLYDSRQRRQAPPEPEAGPEPEAEAEAEAVAAAPEAQAATTAATAGEN</sequence>
<dbReference type="OrthoDB" id="10555650at2759"/>
<name>A0A2C5Z6Y9_9HYPO</name>
<feature type="compositionally biased region" description="Low complexity" evidence="1">
    <location>
        <begin position="85"/>
        <end position="105"/>
    </location>
</feature>
<accession>A0A2C5Z6Y9</accession>
<keyword evidence="2" id="KW-1133">Transmembrane helix</keyword>
<dbReference type="Proteomes" id="UP000226431">
    <property type="component" value="Unassembled WGS sequence"/>
</dbReference>
<keyword evidence="2" id="KW-0812">Transmembrane</keyword>
<reference evidence="3 4" key="1">
    <citation type="submission" date="2017-06" db="EMBL/GenBank/DDBJ databases">
        <title>Ant-infecting Ophiocordyceps genomes reveal a high diversity of potential behavioral manipulation genes and a possible major role for enterotoxins.</title>
        <authorList>
            <person name="De Bekker C."/>
            <person name="Evans H.C."/>
            <person name="Brachmann A."/>
            <person name="Hughes D.P."/>
        </authorList>
    </citation>
    <scope>NUCLEOTIDE SEQUENCE [LARGE SCALE GENOMIC DNA]</scope>
    <source>
        <strain evidence="3 4">Map16</strain>
    </source>
</reference>
<evidence type="ECO:0000313" key="3">
    <source>
        <dbReference type="EMBL" id="PHH75144.1"/>
    </source>
</evidence>
<keyword evidence="4" id="KW-1185">Reference proteome</keyword>
<dbReference type="EMBL" id="NJES01000233">
    <property type="protein sequence ID" value="PHH75144.1"/>
    <property type="molecule type" value="Genomic_DNA"/>
</dbReference>
<dbReference type="AlphaFoldDB" id="A0A2C5Z6Y9"/>
<feature type="region of interest" description="Disordered" evidence="1">
    <location>
        <begin position="1"/>
        <end position="20"/>
    </location>
</feature>
<evidence type="ECO:0000256" key="2">
    <source>
        <dbReference type="SAM" id="Phobius"/>
    </source>
</evidence>
<feature type="compositionally biased region" description="Basic and acidic residues" evidence="1">
    <location>
        <begin position="1"/>
        <end position="10"/>
    </location>
</feature>
<gene>
    <name evidence="3" type="ORF">CDD80_2605</name>
</gene>
<comment type="caution">
    <text evidence="3">The sequence shown here is derived from an EMBL/GenBank/DDBJ whole genome shotgun (WGS) entry which is preliminary data.</text>
</comment>